<dbReference type="InterPro" id="IPR036736">
    <property type="entry name" value="ACP-like_sf"/>
</dbReference>
<dbReference type="PATRIC" id="fig|1423735.3.peg.1168"/>
<sequence length="510" mass="58006">MFRGLCLEDFGAVIDAPDGRGIGELLLYGAGISHGYINNQAANEKSFFEREGKRYYRTGDLVSEHNGLFYYHGRNDQQVQINGIRVELGEIEAKLTDLIGVDEGIVVMNDQIFTAIIKRNDPNLTAETVIGQLKRKLPRYMIPNKIYFVAEFRFNASNKIDRKAMINEIHETTTTRDLESQARIEPASVSPSIGQIILQMMSECLQDRFQIELHENDDFFALGGDSLDTFVLLTKIENEFAIELKADAIYDLRTPKKIAAYLSHLQHSEQPAQGTQDLSRDYENIISLTTQVKKRLYDQEEQLLRKFPAIYLQKFYYQGRLSSTINFQYEIGNLEIETVNDALIKLIRLNSILHAKISSSADGLVFEEYEIDSNHTFPTLTMAQIDDHFIDFVYDNYAQELFYARYQGGFLATFIIIKHQNGIRLVGLLDYTIADAASISLIKIKLGDILNKRTIGESPVYEDYCALVRANNQDIGAIRNSRYIQQLAASEIGHKKAFLNSLPATRGLQD</sequence>
<accession>A0A0R1W7W3</accession>
<feature type="domain" description="Carrier" evidence="1">
    <location>
        <begin position="188"/>
        <end position="266"/>
    </location>
</feature>
<dbReference type="InterPro" id="IPR045851">
    <property type="entry name" value="AMP-bd_C_sf"/>
</dbReference>
<proteinExistence type="predicted"/>
<dbReference type="Gene3D" id="3.40.50.12780">
    <property type="entry name" value="N-terminal domain of ligase-like"/>
    <property type="match status" value="1"/>
</dbReference>
<dbReference type="AlphaFoldDB" id="A0A0R1W7W3"/>
<gene>
    <name evidence="2" type="ORF">FC15_GL001124</name>
</gene>
<dbReference type="GO" id="GO:0031177">
    <property type="term" value="F:phosphopantetheine binding"/>
    <property type="evidence" value="ECO:0007669"/>
    <property type="project" value="TreeGrafter"/>
</dbReference>
<dbReference type="GO" id="GO:0005737">
    <property type="term" value="C:cytoplasm"/>
    <property type="evidence" value="ECO:0007669"/>
    <property type="project" value="TreeGrafter"/>
</dbReference>
<dbReference type="STRING" id="1423735.FC15_GL001124"/>
<dbReference type="InterPro" id="IPR009081">
    <property type="entry name" value="PP-bd_ACP"/>
</dbReference>
<dbReference type="SUPFAM" id="SSF47336">
    <property type="entry name" value="ACP-like"/>
    <property type="match status" value="1"/>
</dbReference>
<reference evidence="2 3" key="1">
    <citation type="journal article" date="2015" name="Genome Announc.">
        <title>Expanding the biotechnology potential of lactobacilli through comparative genomics of 213 strains and associated genera.</title>
        <authorList>
            <person name="Sun Z."/>
            <person name="Harris H.M."/>
            <person name="McCann A."/>
            <person name="Guo C."/>
            <person name="Argimon S."/>
            <person name="Zhang W."/>
            <person name="Yang X."/>
            <person name="Jeffery I.B."/>
            <person name="Cooney J.C."/>
            <person name="Kagawa T.F."/>
            <person name="Liu W."/>
            <person name="Song Y."/>
            <person name="Salvetti E."/>
            <person name="Wrobel A."/>
            <person name="Rasinkangas P."/>
            <person name="Parkhill J."/>
            <person name="Rea M.C."/>
            <person name="O'Sullivan O."/>
            <person name="Ritari J."/>
            <person name="Douillard F.P."/>
            <person name="Paul Ross R."/>
            <person name="Yang R."/>
            <person name="Briner A.E."/>
            <person name="Felis G.E."/>
            <person name="de Vos W.M."/>
            <person name="Barrangou R."/>
            <person name="Klaenhammer T.R."/>
            <person name="Caufield P.W."/>
            <person name="Cui Y."/>
            <person name="Zhang H."/>
            <person name="O'Toole P.W."/>
        </authorList>
    </citation>
    <scope>NUCLEOTIDE SEQUENCE [LARGE SCALE GENOMIC DNA]</scope>
    <source>
        <strain evidence="2 3">DSM 17758</strain>
    </source>
</reference>
<dbReference type="GO" id="GO:0043041">
    <property type="term" value="P:amino acid activation for nonribosomal peptide biosynthetic process"/>
    <property type="evidence" value="ECO:0007669"/>
    <property type="project" value="TreeGrafter"/>
</dbReference>
<comment type="caution">
    <text evidence="2">The sequence shown here is derived from an EMBL/GenBank/DDBJ whole genome shotgun (WGS) entry which is preliminary data.</text>
</comment>
<keyword evidence="3" id="KW-1185">Reference proteome</keyword>
<dbReference type="PANTHER" id="PTHR45527">
    <property type="entry name" value="NONRIBOSOMAL PEPTIDE SYNTHETASE"/>
    <property type="match status" value="1"/>
</dbReference>
<dbReference type="InterPro" id="IPR042099">
    <property type="entry name" value="ANL_N_sf"/>
</dbReference>
<protein>
    <recommendedName>
        <fullName evidence="1">Carrier domain-containing protein</fullName>
    </recommendedName>
</protein>
<evidence type="ECO:0000259" key="1">
    <source>
        <dbReference type="PROSITE" id="PS50075"/>
    </source>
</evidence>
<dbReference type="PANTHER" id="PTHR45527:SF1">
    <property type="entry name" value="FATTY ACID SYNTHASE"/>
    <property type="match status" value="1"/>
</dbReference>
<organism evidence="2 3">
    <name type="scientific">Lapidilactobacillus concavus DSM 17758</name>
    <dbReference type="NCBI Taxonomy" id="1423735"/>
    <lineage>
        <taxon>Bacteria</taxon>
        <taxon>Bacillati</taxon>
        <taxon>Bacillota</taxon>
        <taxon>Bacilli</taxon>
        <taxon>Lactobacillales</taxon>
        <taxon>Lactobacillaceae</taxon>
        <taxon>Lapidilactobacillus</taxon>
    </lineage>
</organism>
<dbReference type="GO" id="GO:0044550">
    <property type="term" value="P:secondary metabolite biosynthetic process"/>
    <property type="evidence" value="ECO:0007669"/>
    <property type="project" value="TreeGrafter"/>
</dbReference>
<dbReference type="Gene3D" id="1.10.1200.10">
    <property type="entry name" value="ACP-like"/>
    <property type="match status" value="1"/>
</dbReference>
<dbReference type="Proteomes" id="UP000051315">
    <property type="component" value="Unassembled WGS sequence"/>
</dbReference>
<dbReference type="Pfam" id="PF00550">
    <property type="entry name" value="PP-binding"/>
    <property type="match status" value="1"/>
</dbReference>
<dbReference type="PROSITE" id="PS50075">
    <property type="entry name" value="CARRIER"/>
    <property type="match status" value="1"/>
</dbReference>
<evidence type="ECO:0000313" key="2">
    <source>
        <dbReference type="EMBL" id="KRM13666.1"/>
    </source>
</evidence>
<dbReference type="EMBL" id="AZFX01000004">
    <property type="protein sequence ID" value="KRM13666.1"/>
    <property type="molecule type" value="Genomic_DNA"/>
</dbReference>
<dbReference type="SUPFAM" id="SSF56801">
    <property type="entry name" value="Acetyl-CoA synthetase-like"/>
    <property type="match status" value="1"/>
</dbReference>
<name>A0A0R1W7W3_9LACO</name>
<dbReference type="Gene3D" id="3.30.300.30">
    <property type="match status" value="1"/>
</dbReference>
<evidence type="ECO:0000313" key="3">
    <source>
        <dbReference type="Proteomes" id="UP000051315"/>
    </source>
</evidence>